<keyword evidence="6" id="KW-1185">Reference proteome</keyword>
<dbReference type="Pfam" id="PF00023">
    <property type="entry name" value="Ank"/>
    <property type="match status" value="2"/>
</dbReference>
<dbReference type="InterPro" id="IPR011009">
    <property type="entry name" value="Kinase-like_dom_sf"/>
</dbReference>
<evidence type="ECO:0000256" key="2">
    <source>
        <dbReference type="ARBA" id="ARBA00023043"/>
    </source>
</evidence>
<dbReference type="PROSITE" id="PS00108">
    <property type="entry name" value="PROTEIN_KINASE_ST"/>
    <property type="match status" value="1"/>
</dbReference>
<protein>
    <recommendedName>
        <fullName evidence="4">Protein kinase domain-containing protein</fullName>
    </recommendedName>
</protein>
<dbReference type="OrthoDB" id="626167at2759"/>
<evidence type="ECO:0000313" key="6">
    <source>
        <dbReference type="Proteomes" id="UP000799753"/>
    </source>
</evidence>
<dbReference type="InterPro" id="IPR050663">
    <property type="entry name" value="Ankyrin-SOCS_Box"/>
</dbReference>
<feature type="repeat" description="ANK" evidence="3">
    <location>
        <begin position="719"/>
        <end position="747"/>
    </location>
</feature>
<evidence type="ECO:0000313" key="5">
    <source>
        <dbReference type="EMBL" id="KAF2641385.1"/>
    </source>
</evidence>
<reference evidence="5" key="1">
    <citation type="journal article" date="2020" name="Stud. Mycol.">
        <title>101 Dothideomycetes genomes: a test case for predicting lifestyles and emergence of pathogens.</title>
        <authorList>
            <person name="Haridas S."/>
            <person name="Albert R."/>
            <person name="Binder M."/>
            <person name="Bloem J."/>
            <person name="Labutti K."/>
            <person name="Salamov A."/>
            <person name="Andreopoulos B."/>
            <person name="Baker S."/>
            <person name="Barry K."/>
            <person name="Bills G."/>
            <person name="Bluhm B."/>
            <person name="Cannon C."/>
            <person name="Castanera R."/>
            <person name="Culley D."/>
            <person name="Daum C."/>
            <person name="Ezra D."/>
            <person name="Gonzalez J."/>
            <person name="Henrissat B."/>
            <person name="Kuo A."/>
            <person name="Liang C."/>
            <person name="Lipzen A."/>
            <person name="Lutzoni F."/>
            <person name="Magnuson J."/>
            <person name="Mondo S."/>
            <person name="Nolan M."/>
            <person name="Ohm R."/>
            <person name="Pangilinan J."/>
            <person name="Park H.-J."/>
            <person name="Ramirez L."/>
            <person name="Alfaro M."/>
            <person name="Sun H."/>
            <person name="Tritt A."/>
            <person name="Yoshinaga Y."/>
            <person name="Zwiers L.-H."/>
            <person name="Turgeon B."/>
            <person name="Goodwin S."/>
            <person name="Spatafora J."/>
            <person name="Crous P."/>
            <person name="Grigoriev I."/>
        </authorList>
    </citation>
    <scope>NUCLEOTIDE SEQUENCE</scope>
    <source>
        <strain evidence="5">CBS 473.64</strain>
    </source>
</reference>
<proteinExistence type="predicted"/>
<sequence length="1380" mass="153678">MDEFDWVQSLATSSYGSLGDAPIDTPSGPLTEPTETASRGSFALFVCHVSNLERKLRSFSNIILDGSSDVKLSGKVLGQGKTFMVRHAQWVQKPKEPPIDVALKEIIPDLQSSTMQSSSASHRPQSDWKDILFEIRALLHEPIRYHPNLVRLLGIQWGLSPISESAYPVLVMEYASLGTFSTLQASSAPLSFAVKQKLCYDVGRGLSALHATGIVHGDMKHENVLIFPSKKPIEGLPYTAKLSDFGGSVMDMTAEEFRKMETWTWPFQAPEILSHKALSRSGMMLTDTYSFGLLIWRAFMDGKGFVSLPGAAQNASDLEKLSLSTQKASDAFTSTAVTSIYEHARMKGLAQSYIDTFSYALLHTIRLIPEYRNLVKAQAALRGIKPGHITAYMDFVRRENNQREMDEAREAPGRHGITRDSLAFMLGRYGEDVDLQDNMPGFRPQLDEPKAEEFLFEPESLKNILTWEQQRQMLNEMKAAANRNEPSASGVLGMKRTVAAFFIFQCYLLEFGTTFDADEAMQWLLEASADDESHEDADYLAQAWLWRMSRALEVNIAIDSSKLDSLLRLSAMRGHRTCLQDMLELAASNNAPGHQVWNNSYNQARHLLQTRMGAVGMGYFFSSFLTQPWNTIEISNISRLDNCIHAVIWNDYDSCLRLQNEQLSVISDLDIERTAFDNIYVNRRGHGLLHWAAAHGTADALRHMIFKYKCHLDLPNQHVDETPLLCACEGGNLECATLLVENGADPNGYRFGQESPLHWLCSFVPSDMETIATKLIAAGADVEMRSSGMRHDVRGIRADWEHIFDIRTTPLGRAVLMNNLDAVKVLLKAGANPIAKTANRHRGEWRGQENMMKTVDVSSPFELAAVLLLPEILAQFIQHIDAQNHTSKVKLLDELSMLSLAHKKMVVGFDPTSLQSRLVRGGMKHKYNLRTTLMLLHARALPFNGVPGDDLQKERSKALCKEVELENLDIVECLLDLNYNSDGTTDFRPLLKAVQLNHEAMFMLLTRYKANPRITQTTPTGSISLLHVCASRPRSSRPGRVIADTLIVSGVPVESEDRRSKSPLAMAILNQNFDVASSLLKNGAITDVTYPLATNGPDGPETKNVTVLVEVLSQHTMRTVESLHFLFGKRTDGPSERPAFHIDPVNKLSILHQLAGSPHFTQIAQITPKILNLCLGMYADSDLINYKHPLLGTALYHAASSGHKTMVERLLQHGAITSSDAGPDVEDSVHTLLRPIKSYTPLWAALLHLDDELKKGLLFPPNGPGGAWLKSNTIQNTEKIISLLSENNDDELATQAIGQLQSKKAAMENEFRQALEEEATRRNLRTSYDDVQPVGLGVLSESGSKNDEARIREICAGPEVDWETDDISHFFNIDINTLAT</sequence>
<dbReference type="CDD" id="cd00180">
    <property type="entry name" value="PKc"/>
    <property type="match status" value="1"/>
</dbReference>
<gene>
    <name evidence="5" type="ORF">P280DRAFT_469012</name>
</gene>
<evidence type="ECO:0000259" key="4">
    <source>
        <dbReference type="PROSITE" id="PS50011"/>
    </source>
</evidence>
<dbReference type="GO" id="GO:0004672">
    <property type="term" value="F:protein kinase activity"/>
    <property type="evidence" value="ECO:0007669"/>
    <property type="project" value="InterPro"/>
</dbReference>
<dbReference type="GO" id="GO:0005634">
    <property type="term" value="C:nucleus"/>
    <property type="evidence" value="ECO:0007669"/>
    <property type="project" value="TreeGrafter"/>
</dbReference>
<dbReference type="GO" id="GO:0045944">
    <property type="term" value="P:positive regulation of transcription by RNA polymerase II"/>
    <property type="evidence" value="ECO:0007669"/>
    <property type="project" value="TreeGrafter"/>
</dbReference>
<organism evidence="5 6">
    <name type="scientific">Massarina eburnea CBS 473.64</name>
    <dbReference type="NCBI Taxonomy" id="1395130"/>
    <lineage>
        <taxon>Eukaryota</taxon>
        <taxon>Fungi</taxon>
        <taxon>Dikarya</taxon>
        <taxon>Ascomycota</taxon>
        <taxon>Pezizomycotina</taxon>
        <taxon>Dothideomycetes</taxon>
        <taxon>Pleosporomycetidae</taxon>
        <taxon>Pleosporales</taxon>
        <taxon>Massarineae</taxon>
        <taxon>Massarinaceae</taxon>
        <taxon>Massarina</taxon>
    </lineage>
</organism>
<dbReference type="Gene3D" id="1.10.510.10">
    <property type="entry name" value="Transferase(Phosphotransferase) domain 1"/>
    <property type="match status" value="1"/>
</dbReference>
<dbReference type="GO" id="GO:0000976">
    <property type="term" value="F:transcription cis-regulatory region binding"/>
    <property type="evidence" value="ECO:0007669"/>
    <property type="project" value="TreeGrafter"/>
</dbReference>
<keyword evidence="1" id="KW-0677">Repeat</keyword>
<keyword evidence="2 3" id="KW-0040">ANK repeat</keyword>
<dbReference type="GO" id="GO:0005524">
    <property type="term" value="F:ATP binding"/>
    <property type="evidence" value="ECO:0007669"/>
    <property type="project" value="InterPro"/>
</dbReference>
<dbReference type="PANTHER" id="PTHR24193">
    <property type="entry name" value="ANKYRIN REPEAT PROTEIN"/>
    <property type="match status" value="1"/>
</dbReference>
<dbReference type="Pfam" id="PF00069">
    <property type="entry name" value="Pkinase"/>
    <property type="match status" value="1"/>
</dbReference>
<dbReference type="Pfam" id="PF12796">
    <property type="entry name" value="Ank_2"/>
    <property type="match status" value="1"/>
</dbReference>
<dbReference type="EMBL" id="MU006783">
    <property type="protein sequence ID" value="KAF2641385.1"/>
    <property type="molecule type" value="Genomic_DNA"/>
</dbReference>
<dbReference type="PROSITE" id="PS50088">
    <property type="entry name" value="ANK_REPEAT"/>
    <property type="match status" value="2"/>
</dbReference>
<evidence type="ECO:0000256" key="1">
    <source>
        <dbReference type="ARBA" id="ARBA00022737"/>
    </source>
</evidence>
<evidence type="ECO:0000256" key="3">
    <source>
        <dbReference type="PROSITE-ProRule" id="PRU00023"/>
    </source>
</evidence>
<dbReference type="InterPro" id="IPR036770">
    <property type="entry name" value="Ankyrin_rpt-contain_sf"/>
</dbReference>
<dbReference type="Proteomes" id="UP000799753">
    <property type="component" value="Unassembled WGS sequence"/>
</dbReference>
<dbReference type="InterPro" id="IPR008271">
    <property type="entry name" value="Ser/Thr_kinase_AS"/>
</dbReference>
<dbReference type="PROSITE" id="PS50297">
    <property type="entry name" value="ANK_REP_REGION"/>
    <property type="match status" value="1"/>
</dbReference>
<feature type="domain" description="Protein kinase" evidence="4">
    <location>
        <begin position="71"/>
        <end position="381"/>
    </location>
</feature>
<dbReference type="SUPFAM" id="SSF56112">
    <property type="entry name" value="Protein kinase-like (PK-like)"/>
    <property type="match status" value="1"/>
</dbReference>
<dbReference type="PROSITE" id="PS50011">
    <property type="entry name" value="PROTEIN_KINASE_DOM"/>
    <property type="match status" value="1"/>
</dbReference>
<feature type="repeat" description="ANK" evidence="3">
    <location>
        <begin position="806"/>
        <end position="838"/>
    </location>
</feature>
<dbReference type="Gene3D" id="1.25.40.20">
    <property type="entry name" value="Ankyrin repeat-containing domain"/>
    <property type="match status" value="2"/>
</dbReference>
<dbReference type="PANTHER" id="PTHR24193:SF121">
    <property type="entry name" value="ADA2A-CONTAINING COMPLEX COMPONENT 3, ISOFORM D"/>
    <property type="match status" value="1"/>
</dbReference>
<accession>A0A6A6S1J6</accession>
<dbReference type="SMART" id="SM00248">
    <property type="entry name" value="ANK"/>
    <property type="match status" value="8"/>
</dbReference>
<dbReference type="SUPFAM" id="SSF48403">
    <property type="entry name" value="Ankyrin repeat"/>
    <property type="match status" value="2"/>
</dbReference>
<dbReference type="InterPro" id="IPR002110">
    <property type="entry name" value="Ankyrin_rpt"/>
</dbReference>
<dbReference type="InterPro" id="IPR000719">
    <property type="entry name" value="Prot_kinase_dom"/>
</dbReference>
<name>A0A6A6S1J6_9PLEO</name>
<dbReference type="SMART" id="SM00220">
    <property type="entry name" value="S_TKc"/>
    <property type="match status" value="1"/>
</dbReference>